<dbReference type="KEGG" id="bman:114240633"/>
<feature type="transmembrane region" description="Helical" evidence="10">
    <location>
        <begin position="703"/>
        <end position="726"/>
    </location>
</feature>
<dbReference type="Pfam" id="PF07819">
    <property type="entry name" value="PGAP1"/>
    <property type="match status" value="1"/>
</dbReference>
<evidence type="ECO:0000256" key="5">
    <source>
        <dbReference type="ARBA" id="ARBA00022801"/>
    </source>
</evidence>
<comment type="function">
    <text evidence="10">Involved in inositol deacylation of GPI-anchored proteins which plays important roles in the quality control and ER-associated degradation of GPI-anchored proteins.</text>
</comment>
<dbReference type="EC" id="3.1.-.-" evidence="10"/>
<feature type="domain" description="GPI inositol-deacylase transmembrane" evidence="13">
    <location>
        <begin position="884"/>
        <end position="1001"/>
    </location>
</feature>
<feature type="compositionally biased region" description="Basic and acidic residues" evidence="11">
    <location>
        <begin position="873"/>
        <end position="891"/>
    </location>
</feature>
<evidence type="ECO:0000256" key="9">
    <source>
        <dbReference type="ARBA" id="ARBA00023136"/>
    </source>
</evidence>
<proteinExistence type="inferred from homology"/>
<keyword evidence="6 10" id="KW-0256">Endoplasmic reticulum</keyword>
<feature type="transmembrane region" description="Helical" evidence="10">
    <location>
        <begin position="759"/>
        <end position="787"/>
    </location>
</feature>
<dbReference type="Gene3D" id="3.40.50.1820">
    <property type="entry name" value="alpha/beta hydrolase"/>
    <property type="match status" value="1"/>
</dbReference>
<name>A0A6J2JC97_BOMMA</name>
<evidence type="ECO:0000259" key="12">
    <source>
        <dbReference type="Pfam" id="PF07819"/>
    </source>
</evidence>
<dbReference type="GO" id="GO:0005789">
    <property type="term" value="C:endoplasmic reticulum membrane"/>
    <property type="evidence" value="ECO:0007669"/>
    <property type="project" value="UniProtKB-SubCell"/>
</dbReference>
<dbReference type="GeneID" id="114240633"/>
<dbReference type="Pfam" id="PF25140">
    <property type="entry name" value="PGAP1_TMD"/>
    <property type="match status" value="1"/>
</dbReference>
<dbReference type="InterPro" id="IPR029058">
    <property type="entry name" value="AB_hydrolase_fold"/>
</dbReference>
<keyword evidence="9 10" id="KW-0472">Membrane</keyword>
<dbReference type="Proteomes" id="UP000504629">
    <property type="component" value="Unplaced"/>
</dbReference>
<keyword evidence="7 10" id="KW-0653">Protein transport</keyword>
<dbReference type="InterPro" id="IPR039529">
    <property type="entry name" value="PGAP1/BST1"/>
</dbReference>
<accession>A0A6J2JC97</accession>
<evidence type="ECO:0000256" key="7">
    <source>
        <dbReference type="ARBA" id="ARBA00022927"/>
    </source>
</evidence>
<keyword evidence="4 10" id="KW-0812">Transmembrane</keyword>
<feature type="compositionally biased region" description="Basic and acidic residues" evidence="11">
    <location>
        <begin position="1023"/>
        <end position="1039"/>
    </location>
</feature>
<dbReference type="GO" id="GO:0050185">
    <property type="term" value="F:phosphatidylinositol deacylase activity"/>
    <property type="evidence" value="ECO:0007669"/>
    <property type="project" value="TreeGrafter"/>
</dbReference>
<keyword evidence="14" id="KW-1185">Reference proteome</keyword>
<dbReference type="OrthoDB" id="348976at2759"/>
<feature type="transmembrane region" description="Helical" evidence="10">
    <location>
        <begin position="967"/>
        <end position="985"/>
    </location>
</feature>
<dbReference type="CTD" id="80055"/>
<feature type="domain" description="GPI inositol-deacylase PGAP1-like alpha/beta" evidence="12">
    <location>
        <begin position="83"/>
        <end position="304"/>
    </location>
</feature>
<evidence type="ECO:0000256" key="6">
    <source>
        <dbReference type="ARBA" id="ARBA00022824"/>
    </source>
</evidence>
<evidence type="ECO:0000256" key="4">
    <source>
        <dbReference type="ARBA" id="ARBA00022692"/>
    </source>
</evidence>
<dbReference type="InterPro" id="IPR012908">
    <property type="entry name" value="PGAP1-ab_dom-like"/>
</dbReference>
<dbReference type="Pfam" id="PF24660">
    <property type="entry name" value="PGAP1_3rd"/>
    <property type="match status" value="1"/>
</dbReference>
<evidence type="ECO:0000313" key="15">
    <source>
        <dbReference type="RefSeq" id="XP_028027056.1"/>
    </source>
</evidence>
<comment type="subcellular location">
    <subcellularLocation>
        <location evidence="1">Endoplasmic reticulum membrane</location>
        <topology evidence="1">Multi-pass membrane protein</topology>
    </subcellularLocation>
</comment>
<organism evidence="14 15">
    <name type="scientific">Bombyx mandarina</name>
    <name type="common">Wild silk moth</name>
    <name type="synonym">Wild silkworm</name>
    <dbReference type="NCBI Taxonomy" id="7092"/>
    <lineage>
        <taxon>Eukaryota</taxon>
        <taxon>Metazoa</taxon>
        <taxon>Ecdysozoa</taxon>
        <taxon>Arthropoda</taxon>
        <taxon>Hexapoda</taxon>
        <taxon>Insecta</taxon>
        <taxon>Pterygota</taxon>
        <taxon>Neoptera</taxon>
        <taxon>Endopterygota</taxon>
        <taxon>Lepidoptera</taxon>
        <taxon>Glossata</taxon>
        <taxon>Ditrysia</taxon>
        <taxon>Bombycoidea</taxon>
        <taxon>Bombycidae</taxon>
        <taxon>Bombycinae</taxon>
        <taxon>Bombyx</taxon>
    </lineage>
</organism>
<evidence type="ECO:0000256" key="8">
    <source>
        <dbReference type="ARBA" id="ARBA00022989"/>
    </source>
</evidence>
<dbReference type="GO" id="GO:0015031">
    <property type="term" value="P:protein transport"/>
    <property type="evidence" value="ECO:0007669"/>
    <property type="project" value="UniProtKB-KW"/>
</dbReference>
<comment type="similarity">
    <text evidence="2 10">Belongs to the GPI inositol-deacylase family.</text>
</comment>
<feature type="transmembrane region" description="Helical" evidence="10">
    <location>
        <begin position="903"/>
        <end position="926"/>
    </location>
</feature>
<feature type="region of interest" description="Disordered" evidence="11">
    <location>
        <begin position="841"/>
        <end position="891"/>
    </location>
</feature>
<sequence length="1079" mass="122818">MKLMKLIRSSIFQGLSLLFLLGYLLGVLNLHFSDKNNYCFMTYMFEYPQFVHLSMPENKIYPQYALFAYSEGRFTERARKMWFDGVPVLFIPGNSGSHMQARSLASVALRKALSGGYDYHFDYFAISYNEELSGLYGGVLQSQTRFAAACIAKILDLYKENNYIKSVPTSVILIGHSMGGLVAKRLLVHPSTVNSTSIAITLAAPLEAPLINFDIAMNDYYLSMNQEWENFVKGNQLMTDKKMLLSFGNGPRDLLMPSGLTLSNDSDINTLTTAIPGVWVSPDHVCIVWCKQLVMAINKYLFSIVNPVTKQISYDKQLLMSRAKQYFQANRSMTINPEIPKANATMTADAFWYEDNRRIYQVQRPEIDKTTYLMIRLVKFPQNRFVAVEAVNVSDKDWIYGCNAKHTYNTHRYCKHAVSLTELSRWSGAATEFRKRKLATVNLHNVMEHYPDWSHVVVKVSPTRKPVTMNIDINDYASRQIFVDLPTFFEFGKRIVKPETERDSLYYELILRDFNAIHEAYLLYVEPTANCKASRYHVSAELHVPWAKNHEYYHYFTHLKRSPMKLRLFKTNPNLTLGLETTEHAKITLLLDPQCQFTLSISSSWYNRLAQFTRNYGPVLIPYVAAIVLLAARSIIMNFQESGSCLTIHGALMSEGVKPYYCLVFSRLATKIFLAIPLFSFMFESASWRDLELQYFIKSLLVLPAYMTALGIVNIVAAAIMGAMVFSSQIAHRLLFKIVWRGGGSLAEKMATGLHKLPMIVSAALVCAVPLSCGAASLAAGAAFYAFMLSKMYEEYLEDYVYKIMAKLASKVCRMFNSTRNKHEKSETNLISKALSDAKESNLRSKEIDEIEDNDKDSTNNVGQDGSSNTDCANKESERKPKEDSIKGESKEDLDEDFNSINFHMMLFFMWITVTLVNVPALLTWARNFKYSMVLKPDTSYHTGLVMSVCSSCIWQINGPRRNLKHYEAVSSLLFTMAIFILALGPLSLTIVNYGITFTFVVITLQQVCDKEDVQSSTTEGINESKNDNDEKPKENQNEEKEEADNIQMNDCDPCNENRIFDAFKNLQDKFDLTTMDNL</sequence>
<reference evidence="15" key="1">
    <citation type="submission" date="2025-08" db="UniProtKB">
        <authorList>
            <consortium name="RefSeq"/>
        </authorList>
    </citation>
    <scope>IDENTIFICATION</scope>
    <source>
        <tissue evidence="15">Silk gland</tissue>
    </source>
</reference>
<dbReference type="InterPro" id="IPR056824">
    <property type="entry name" value="PGAP1_TMD"/>
</dbReference>
<evidence type="ECO:0000313" key="14">
    <source>
        <dbReference type="Proteomes" id="UP000504629"/>
    </source>
</evidence>
<dbReference type="PANTHER" id="PTHR15495:SF7">
    <property type="entry name" value="GPI INOSITOL-DEACYLASE"/>
    <property type="match status" value="1"/>
</dbReference>
<feature type="compositionally biased region" description="Polar residues" evidence="11">
    <location>
        <begin position="859"/>
        <end position="872"/>
    </location>
</feature>
<keyword evidence="3 10" id="KW-0813">Transport</keyword>
<feature type="region of interest" description="Disordered" evidence="11">
    <location>
        <begin position="1016"/>
        <end position="1050"/>
    </location>
</feature>
<dbReference type="SUPFAM" id="SSF53474">
    <property type="entry name" value="alpha/beta-Hydrolases"/>
    <property type="match status" value="1"/>
</dbReference>
<evidence type="ECO:0000256" key="1">
    <source>
        <dbReference type="ARBA" id="ARBA00004477"/>
    </source>
</evidence>
<evidence type="ECO:0000256" key="3">
    <source>
        <dbReference type="ARBA" id="ARBA00022448"/>
    </source>
</evidence>
<dbReference type="GO" id="GO:0006888">
    <property type="term" value="P:endoplasmic reticulum to Golgi vesicle-mediated transport"/>
    <property type="evidence" value="ECO:0007669"/>
    <property type="project" value="TreeGrafter"/>
</dbReference>
<dbReference type="GO" id="GO:0006505">
    <property type="term" value="P:GPI anchor metabolic process"/>
    <property type="evidence" value="ECO:0007669"/>
    <property type="project" value="TreeGrafter"/>
</dbReference>
<dbReference type="AlphaFoldDB" id="A0A6J2JC97"/>
<gene>
    <name evidence="15" type="primary">LOC114240633</name>
</gene>
<evidence type="ECO:0000256" key="11">
    <source>
        <dbReference type="SAM" id="MobiDB-lite"/>
    </source>
</evidence>
<evidence type="ECO:0000256" key="2">
    <source>
        <dbReference type="ARBA" id="ARBA00006931"/>
    </source>
</evidence>
<dbReference type="PANTHER" id="PTHR15495">
    <property type="entry name" value="NEGATIVE REGULATOR OF VESICLE FORMATION-RELATED"/>
    <property type="match status" value="1"/>
</dbReference>
<feature type="transmembrane region" description="Helical" evidence="10">
    <location>
        <begin position="620"/>
        <end position="639"/>
    </location>
</feature>
<protein>
    <recommendedName>
        <fullName evidence="10">GPI inositol-deacylase</fullName>
        <ecNumber evidence="10">3.1.-.-</ecNumber>
    </recommendedName>
</protein>
<dbReference type="RefSeq" id="XP_028027056.1">
    <property type="nucleotide sequence ID" value="XM_028171255.1"/>
</dbReference>
<keyword evidence="5 10" id="KW-0378">Hydrolase</keyword>
<keyword evidence="8 10" id="KW-1133">Transmembrane helix</keyword>
<evidence type="ECO:0000259" key="13">
    <source>
        <dbReference type="Pfam" id="PF25140"/>
    </source>
</evidence>
<evidence type="ECO:0000256" key="10">
    <source>
        <dbReference type="RuleBase" id="RU365011"/>
    </source>
</evidence>
<feature type="transmembrane region" description="Helical" evidence="10">
    <location>
        <begin position="660"/>
        <end position="683"/>
    </location>
</feature>